<proteinExistence type="predicted"/>
<dbReference type="RefSeq" id="WP_213169892.1">
    <property type="nucleotide sequence ID" value="NZ_CP070496.1"/>
</dbReference>
<evidence type="ECO:0008006" key="4">
    <source>
        <dbReference type="Google" id="ProtNLM"/>
    </source>
</evidence>
<organism evidence="2 3">
    <name type="scientific">Natronoglycomyces albus</name>
    <dbReference type="NCBI Taxonomy" id="2811108"/>
    <lineage>
        <taxon>Bacteria</taxon>
        <taxon>Bacillati</taxon>
        <taxon>Actinomycetota</taxon>
        <taxon>Actinomycetes</taxon>
        <taxon>Glycomycetales</taxon>
        <taxon>Glycomycetaceae</taxon>
        <taxon>Natronoglycomyces</taxon>
    </lineage>
</organism>
<gene>
    <name evidence="2" type="ORF">JQS30_08635</name>
</gene>
<evidence type="ECO:0000313" key="3">
    <source>
        <dbReference type="Proteomes" id="UP000662939"/>
    </source>
</evidence>
<keyword evidence="3" id="KW-1185">Reference proteome</keyword>
<feature type="transmembrane region" description="Helical" evidence="1">
    <location>
        <begin position="72"/>
        <end position="90"/>
    </location>
</feature>
<sequence>MASLPVPMLAYIGGPALVAILPLVGIVAICDSAFLLLATRSEDISRRALVFAPLVERLTEAAWLSALWVMGVPGWIVVCSGAACWMYSYTRARARQVGLSHLGMLTLGERAVRTTLAGVGFAAAAVVAIAGGPELATWLPGVVTVTATAWLLVSTLGLLQLVIVVHTALRVNNRNRNGVT</sequence>
<keyword evidence="1" id="KW-0472">Membrane</keyword>
<evidence type="ECO:0000256" key="1">
    <source>
        <dbReference type="SAM" id="Phobius"/>
    </source>
</evidence>
<keyword evidence="1" id="KW-1133">Transmembrane helix</keyword>
<dbReference type="KEGG" id="nav:JQS30_08635"/>
<reference evidence="2" key="1">
    <citation type="submission" date="2021-02" db="EMBL/GenBank/DDBJ databases">
        <title>Natronoglycomyces albus gen. nov., sp. nov, a haloalkaliphilic actinobacterium from a soda solonchak soil.</title>
        <authorList>
            <person name="Sorokin D.Y."/>
            <person name="Khijniak T.V."/>
            <person name="Zakharycheva A.P."/>
            <person name="Boueva O.V."/>
            <person name="Ariskina E.V."/>
            <person name="Hahnke R.L."/>
            <person name="Bunk B."/>
            <person name="Sproer C."/>
            <person name="Schumann P."/>
            <person name="Evtushenko L.I."/>
            <person name="Kublanov I.V."/>
        </authorList>
    </citation>
    <scope>NUCLEOTIDE SEQUENCE</scope>
    <source>
        <strain evidence="2">DSM 106290</strain>
    </source>
</reference>
<protein>
    <recommendedName>
        <fullName evidence="4">CDP-alcohol phosphatidyltransferase family protein</fullName>
    </recommendedName>
</protein>
<accession>A0A895XEZ1</accession>
<name>A0A895XEZ1_9ACTN</name>
<dbReference type="Proteomes" id="UP000662939">
    <property type="component" value="Chromosome"/>
</dbReference>
<feature type="transmembrane region" description="Helical" evidence="1">
    <location>
        <begin position="150"/>
        <end position="169"/>
    </location>
</feature>
<feature type="transmembrane region" description="Helical" evidence="1">
    <location>
        <begin position="12"/>
        <end position="36"/>
    </location>
</feature>
<feature type="transmembrane region" description="Helical" evidence="1">
    <location>
        <begin position="111"/>
        <end position="130"/>
    </location>
</feature>
<evidence type="ECO:0000313" key="2">
    <source>
        <dbReference type="EMBL" id="QSB03894.1"/>
    </source>
</evidence>
<keyword evidence="1" id="KW-0812">Transmembrane</keyword>
<dbReference type="AlphaFoldDB" id="A0A895XEZ1"/>
<dbReference type="EMBL" id="CP070496">
    <property type="protein sequence ID" value="QSB03894.1"/>
    <property type="molecule type" value="Genomic_DNA"/>
</dbReference>